<keyword evidence="2" id="KW-1185">Reference proteome</keyword>
<dbReference type="InterPro" id="IPR009241">
    <property type="entry name" value="HigB-like"/>
</dbReference>
<gene>
    <name evidence="1" type="ORF">RU97_GL001982</name>
</gene>
<evidence type="ECO:0000313" key="2">
    <source>
        <dbReference type="Proteomes" id="UP000181884"/>
    </source>
</evidence>
<dbReference type="RefSeq" id="WP_082703303.1">
    <property type="nucleotide sequence ID" value="NZ_JXKH01000004.1"/>
</dbReference>
<reference evidence="1 2" key="1">
    <citation type="submission" date="2014-12" db="EMBL/GenBank/DDBJ databases">
        <title>Draft genome sequences of 29 type strains of Enterococci.</title>
        <authorList>
            <person name="Zhong Z."/>
            <person name="Sun Z."/>
            <person name="Liu W."/>
            <person name="Zhang W."/>
            <person name="Zhang H."/>
        </authorList>
    </citation>
    <scope>NUCLEOTIDE SEQUENCE [LARGE SCALE GENOMIC DNA]</scope>
    <source>
        <strain evidence="1 2">DSM 17029</strain>
    </source>
</reference>
<dbReference type="AlphaFoldDB" id="A0A1L8RFV9"/>
<dbReference type="STRING" id="214095.RU97_GL001982"/>
<sequence length="48" mass="5723">MPNKYPFFDTQEDSFVLLHAFMKKTQKTPKSELTKAIKEKNDFLSRRS</sequence>
<evidence type="ECO:0000313" key="1">
    <source>
        <dbReference type="EMBL" id="OJG18585.1"/>
    </source>
</evidence>
<proteinExistence type="predicted"/>
<dbReference type="Pfam" id="PF05973">
    <property type="entry name" value="Gp49"/>
    <property type="match status" value="1"/>
</dbReference>
<dbReference type="EMBL" id="JXKH01000004">
    <property type="protein sequence ID" value="OJG18585.1"/>
    <property type="molecule type" value="Genomic_DNA"/>
</dbReference>
<comment type="caution">
    <text evidence="1">The sequence shown here is derived from an EMBL/GenBank/DDBJ whole genome shotgun (WGS) entry which is preliminary data.</text>
</comment>
<accession>A0A1L8RFV9</accession>
<protein>
    <submittedName>
        <fullName evidence="1">Uncharacterized protein</fullName>
    </submittedName>
</protein>
<organism evidence="1 2">
    <name type="scientific">Enterococcus canis</name>
    <dbReference type="NCBI Taxonomy" id="214095"/>
    <lineage>
        <taxon>Bacteria</taxon>
        <taxon>Bacillati</taxon>
        <taxon>Bacillota</taxon>
        <taxon>Bacilli</taxon>
        <taxon>Lactobacillales</taxon>
        <taxon>Enterococcaceae</taxon>
        <taxon>Enterococcus</taxon>
    </lineage>
</organism>
<dbReference type="Proteomes" id="UP000181884">
    <property type="component" value="Unassembled WGS sequence"/>
</dbReference>
<name>A0A1L8RFV9_9ENTE</name>